<keyword evidence="3 4" id="KW-0408">Iron</keyword>
<comment type="caution">
    <text evidence="5">The sequence shown here is derived from an EMBL/GenBank/DDBJ whole genome shotgun (WGS) entry which is preliminary data.</text>
</comment>
<gene>
    <name evidence="4 5" type="primary">cyaY</name>
    <name evidence="5" type="ORF">SAMEA1410922_02056</name>
</gene>
<dbReference type="Pfam" id="PF01491">
    <property type="entry name" value="Frataxin_Cyay"/>
    <property type="match status" value="1"/>
</dbReference>
<comment type="function">
    <text evidence="4">Involved in iron-sulfur (Fe-S) cluster assembly. May act as a regulator of Fe-S biogenesis.</text>
</comment>
<dbReference type="CDD" id="cd00503">
    <property type="entry name" value="Frataxin"/>
    <property type="match status" value="1"/>
</dbReference>
<dbReference type="InterPro" id="IPR020895">
    <property type="entry name" value="Frataxin_CS"/>
</dbReference>
<dbReference type="HAMAP" id="MF_00142">
    <property type="entry name" value="CyaY"/>
    <property type="match status" value="1"/>
</dbReference>
<comment type="similarity">
    <text evidence="1 4">Belongs to the frataxin family.</text>
</comment>
<dbReference type="Gene3D" id="3.30.920.10">
    <property type="entry name" value="Frataxin/CyaY"/>
    <property type="match status" value="1"/>
</dbReference>
<name>A0ABY6TPL5_9PAST</name>
<dbReference type="Proteomes" id="UP000308167">
    <property type="component" value="Unassembled WGS sequence"/>
</dbReference>
<dbReference type="PROSITE" id="PS01344">
    <property type="entry name" value="FRATAXIN_1"/>
    <property type="match status" value="1"/>
</dbReference>
<dbReference type="PANTHER" id="PTHR16821:SF2">
    <property type="entry name" value="FRATAXIN, MITOCHONDRIAL"/>
    <property type="match status" value="1"/>
</dbReference>
<proteinExistence type="inferred from homology"/>
<dbReference type="PROSITE" id="PS50810">
    <property type="entry name" value="FRATAXIN_2"/>
    <property type="match status" value="1"/>
</dbReference>
<evidence type="ECO:0000256" key="1">
    <source>
        <dbReference type="ARBA" id="ARBA00008183"/>
    </source>
</evidence>
<dbReference type="NCBIfam" id="TIGR03421">
    <property type="entry name" value="FeS_CyaY"/>
    <property type="match status" value="1"/>
</dbReference>
<evidence type="ECO:0000313" key="5">
    <source>
        <dbReference type="EMBL" id="VTU09552.1"/>
    </source>
</evidence>
<organism evidence="5 6">
    <name type="scientific">Actinobacillus porcinus</name>
    <dbReference type="NCBI Taxonomy" id="51048"/>
    <lineage>
        <taxon>Bacteria</taxon>
        <taxon>Pseudomonadati</taxon>
        <taxon>Pseudomonadota</taxon>
        <taxon>Gammaproteobacteria</taxon>
        <taxon>Pasteurellales</taxon>
        <taxon>Pasteurellaceae</taxon>
        <taxon>Actinobacillus</taxon>
    </lineage>
</organism>
<dbReference type="SUPFAM" id="SSF55387">
    <property type="entry name" value="Frataxin/Nqo15-like"/>
    <property type="match status" value="1"/>
</dbReference>
<protein>
    <recommendedName>
        <fullName evidence="4">Iron-sulfur cluster assembly protein CyaY</fullName>
    </recommendedName>
</protein>
<accession>A0ABY6TPL5</accession>
<dbReference type="SMART" id="SM01219">
    <property type="entry name" value="Frataxin_Cyay"/>
    <property type="match status" value="1"/>
</dbReference>
<evidence type="ECO:0000313" key="6">
    <source>
        <dbReference type="Proteomes" id="UP000308167"/>
    </source>
</evidence>
<sequence>MMNLVEFHQNIEQVWDSIEEQCDEQGADVDFERQGSVFTITFADRSQIVINKQEAMLELWLASRLGGLHFAWKEKDWVNSQGVRFWDALAQACAAHGERVEFA</sequence>
<dbReference type="InterPro" id="IPR002908">
    <property type="entry name" value="Frataxin/CyaY"/>
</dbReference>
<reference evidence="5 6" key="1">
    <citation type="submission" date="2019-05" db="EMBL/GenBank/DDBJ databases">
        <authorList>
            <consortium name="Pathogen Informatics"/>
        </authorList>
    </citation>
    <scope>NUCLEOTIDE SEQUENCE [LARGE SCALE GENOMIC DNA]</scope>
    <source>
        <strain evidence="5 6">NM319</strain>
    </source>
</reference>
<keyword evidence="2 4" id="KW-0479">Metal-binding</keyword>
<dbReference type="EMBL" id="CABFKI010000017">
    <property type="protein sequence ID" value="VTU09552.1"/>
    <property type="molecule type" value="Genomic_DNA"/>
</dbReference>
<keyword evidence="6" id="KW-1185">Reference proteome</keyword>
<dbReference type="InterPro" id="IPR036524">
    <property type="entry name" value="Frataxin/CyaY_sf"/>
</dbReference>
<evidence type="ECO:0000256" key="2">
    <source>
        <dbReference type="ARBA" id="ARBA00022723"/>
    </source>
</evidence>
<evidence type="ECO:0000256" key="4">
    <source>
        <dbReference type="HAMAP-Rule" id="MF_00142"/>
    </source>
</evidence>
<evidence type="ECO:0000256" key="3">
    <source>
        <dbReference type="ARBA" id="ARBA00023004"/>
    </source>
</evidence>
<dbReference type="PANTHER" id="PTHR16821">
    <property type="entry name" value="FRATAXIN"/>
    <property type="match status" value="1"/>
</dbReference>
<dbReference type="InterPro" id="IPR047584">
    <property type="entry name" value="CyaY"/>
</dbReference>